<accession>A0A226BZ83</accession>
<feature type="binding site" evidence="1">
    <location>
        <position position="5"/>
    </location>
    <ligand>
        <name>Zn(2+)</name>
        <dbReference type="ChEBI" id="CHEBI:29105"/>
    </ligand>
</feature>
<dbReference type="AlphaFoldDB" id="A0A226BZ83"/>
<sequence length="188" mass="22199">MVKRCSWCERNQLLIDYHDNEWGIPVHDDQIHFEFIILESFQIGLNWALILSKRDNFRKNFSDFQPQKVALYDEEKVQQLKANKGIIRNERKIRAAIQNAKAFLKIQEQYSSFDSYIWSFVDNTPIINNYETMDEVPAYTPLSKKISQDLKSRGFSMIGPTVMYSYMQAVGILNDHLTTCNWHPKNRL</sequence>
<dbReference type="RefSeq" id="WP_089023835.1">
    <property type="nucleotide sequence ID" value="NZ_NIQC01000017.1"/>
</dbReference>
<dbReference type="SUPFAM" id="SSF48150">
    <property type="entry name" value="DNA-glycosylase"/>
    <property type="match status" value="1"/>
</dbReference>
<comment type="caution">
    <text evidence="2">The sequence shown here is derived from an EMBL/GenBank/DDBJ whole genome shotgun (WGS) entry which is preliminary data.</text>
</comment>
<reference evidence="2 3" key="1">
    <citation type="submission" date="2017-06" db="EMBL/GenBank/DDBJ databases">
        <title>Draft Genome Sequence of Natranaerobius trueperi halophilic, alkalithermophilic bacteria from soda lakes.</title>
        <authorList>
            <person name="Zhao B."/>
        </authorList>
    </citation>
    <scope>NUCLEOTIDE SEQUENCE [LARGE SCALE GENOMIC DNA]</scope>
    <source>
        <strain evidence="2 3">DSM 18760</strain>
    </source>
</reference>
<keyword evidence="1" id="KW-0862">Zinc</keyword>
<dbReference type="GO" id="GO:0046872">
    <property type="term" value="F:metal ion binding"/>
    <property type="evidence" value="ECO:0007669"/>
    <property type="project" value="UniProtKB-KW"/>
</dbReference>
<dbReference type="Pfam" id="PF03352">
    <property type="entry name" value="Adenine_glyco"/>
    <property type="match status" value="1"/>
</dbReference>
<dbReference type="InterPro" id="IPR052891">
    <property type="entry name" value="DNA-3mA_glycosylase"/>
</dbReference>
<dbReference type="Gene3D" id="1.10.340.30">
    <property type="entry name" value="Hypothetical protein, domain 2"/>
    <property type="match status" value="1"/>
</dbReference>
<dbReference type="EMBL" id="NIQC01000017">
    <property type="protein sequence ID" value="OWZ83509.1"/>
    <property type="molecule type" value="Genomic_DNA"/>
</dbReference>
<dbReference type="PANTHER" id="PTHR30037">
    <property type="entry name" value="DNA-3-METHYLADENINE GLYCOSYLASE 1"/>
    <property type="match status" value="1"/>
</dbReference>
<organism evidence="2 3">
    <name type="scientific">Natranaerobius trueperi</name>
    <dbReference type="NCBI Taxonomy" id="759412"/>
    <lineage>
        <taxon>Bacteria</taxon>
        <taxon>Bacillati</taxon>
        <taxon>Bacillota</taxon>
        <taxon>Clostridia</taxon>
        <taxon>Natranaerobiales</taxon>
        <taxon>Natranaerobiaceae</taxon>
        <taxon>Natranaerobius</taxon>
    </lineage>
</organism>
<keyword evidence="1" id="KW-0479">Metal-binding</keyword>
<evidence type="ECO:0000313" key="2">
    <source>
        <dbReference type="EMBL" id="OWZ83509.1"/>
    </source>
</evidence>
<dbReference type="GO" id="GO:0006284">
    <property type="term" value="P:base-excision repair"/>
    <property type="evidence" value="ECO:0007669"/>
    <property type="project" value="InterPro"/>
</dbReference>
<feature type="binding site" evidence="1">
    <location>
        <position position="176"/>
    </location>
    <ligand>
        <name>Zn(2+)</name>
        <dbReference type="ChEBI" id="CHEBI:29105"/>
    </ligand>
</feature>
<dbReference type="PANTHER" id="PTHR30037:SF4">
    <property type="entry name" value="DNA-3-METHYLADENINE GLYCOSYLASE I"/>
    <property type="match status" value="1"/>
</dbReference>
<feature type="binding site" evidence="1">
    <location>
        <position position="180"/>
    </location>
    <ligand>
        <name>Zn(2+)</name>
        <dbReference type="ChEBI" id="CHEBI:29105"/>
    </ligand>
</feature>
<feature type="binding site" evidence="1">
    <location>
        <position position="18"/>
    </location>
    <ligand>
        <name>Zn(2+)</name>
        <dbReference type="ChEBI" id="CHEBI:29105"/>
    </ligand>
</feature>
<name>A0A226BZ83_9FIRM</name>
<evidence type="ECO:0000256" key="1">
    <source>
        <dbReference type="PIRSR" id="PIRSR605019-1"/>
    </source>
</evidence>
<keyword evidence="3" id="KW-1185">Reference proteome</keyword>
<dbReference type="Proteomes" id="UP000214588">
    <property type="component" value="Unassembled WGS sequence"/>
</dbReference>
<evidence type="ECO:0000313" key="3">
    <source>
        <dbReference type="Proteomes" id="UP000214588"/>
    </source>
</evidence>
<gene>
    <name evidence="2" type="ORF">CDO51_08430</name>
</gene>
<dbReference type="OrthoDB" id="9807664at2"/>
<dbReference type="InterPro" id="IPR005019">
    <property type="entry name" value="Adenine_glyco"/>
</dbReference>
<protein>
    <submittedName>
        <fullName evidence="2">DNA-3-methyladenine glycosylase I</fullName>
    </submittedName>
</protein>
<proteinExistence type="predicted"/>
<dbReference type="GO" id="GO:0008725">
    <property type="term" value="F:DNA-3-methyladenine glycosylase activity"/>
    <property type="evidence" value="ECO:0007669"/>
    <property type="project" value="InterPro"/>
</dbReference>
<dbReference type="InterPro" id="IPR011257">
    <property type="entry name" value="DNA_glycosylase"/>
</dbReference>